<dbReference type="Gene3D" id="3.40.50.1820">
    <property type="entry name" value="alpha/beta hydrolase"/>
    <property type="match status" value="1"/>
</dbReference>
<dbReference type="EMBL" id="DXHL01000026">
    <property type="protein sequence ID" value="HIW10939.1"/>
    <property type="molecule type" value="Genomic_DNA"/>
</dbReference>
<dbReference type="Proteomes" id="UP000823926">
    <property type="component" value="Unassembled WGS sequence"/>
</dbReference>
<dbReference type="AlphaFoldDB" id="A0A9D1TZ59"/>
<proteinExistence type="predicted"/>
<comment type="caution">
    <text evidence="1">The sequence shown here is derived from an EMBL/GenBank/DDBJ whole genome shotgun (WGS) entry which is preliminary data.</text>
</comment>
<protein>
    <submittedName>
        <fullName evidence="1">DUF452 family protein</fullName>
    </submittedName>
</protein>
<sequence length="238" mass="27075">MQTTWIKRSPSADKAQGIIVFAAGWAGSDELVRHMTLPEGYDFVCLYDYRTLPDTAEREKLETVLAAYKARYLTAWSFGVWVAEQLFEESPLTWQRAVAIGGTPQPIDDRYGIPTRAFAVTVRSIAGTGIVKFLERMCGTPEILREYYRHRSTRPLTEIYDELLALQRMAGETTLSRSPTAPLWTEAVVGERDAIFPPKNMKRYWSEAGVPLTPYAEMPHYPLYQTDLLTRLTADEAR</sequence>
<organism evidence="1 2">
    <name type="scientific">Candidatus Rikenella faecigallinarum</name>
    <dbReference type="NCBI Taxonomy" id="2838745"/>
    <lineage>
        <taxon>Bacteria</taxon>
        <taxon>Pseudomonadati</taxon>
        <taxon>Bacteroidota</taxon>
        <taxon>Bacteroidia</taxon>
        <taxon>Bacteroidales</taxon>
        <taxon>Rikenellaceae</taxon>
        <taxon>Rikenella</taxon>
    </lineage>
</organism>
<evidence type="ECO:0000313" key="2">
    <source>
        <dbReference type="Proteomes" id="UP000823926"/>
    </source>
</evidence>
<reference evidence="1" key="1">
    <citation type="journal article" date="2021" name="PeerJ">
        <title>Extensive microbial diversity within the chicken gut microbiome revealed by metagenomics and culture.</title>
        <authorList>
            <person name="Gilroy R."/>
            <person name="Ravi A."/>
            <person name="Getino M."/>
            <person name="Pursley I."/>
            <person name="Horton D.L."/>
            <person name="Alikhan N.F."/>
            <person name="Baker D."/>
            <person name="Gharbi K."/>
            <person name="Hall N."/>
            <person name="Watson M."/>
            <person name="Adriaenssens E.M."/>
            <person name="Foster-Nyarko E."/>
            <person name="Jarju S."/>
            <person name="Secka A."/>
            <person name="Antonio M."/>
            <person name="Oren A."/>
            <person name="Chaudhuri R.R."/>
            <person name="La Ragione R."/>
            <person name="Hildebrand F."/>
            <person name="Pallen M.J."/>
        </authorList>
    </citation>
    <scope>NUCLEOTIDE SEQUENCE</scope>
    <source>
        <strain evidence="1">ChiBcec15-1070</strain>
    </source>
</reference>
<evidence type="ECO:0000313" key="1">
    <source>
        <dbReference type="EMBL" id="HIW10939.1"/>
    </source>
</evidence>
<dbReference type="Pfam" id="PF04301">
    <property type="entry name" value="BioG"/>
    <property type="match status" value="1"/>
</dbReference>
<reference evidence="1" key="2">
    <citation type="submission" date="2021-04" db="EMBL/GenBank/DDBJ databases">
        <authorList>
            <person name="Gilroy R."/>
        </authorList>
    </citation>
    <scope>NUCLEOTIDE SEQUENCE</scope>
    <source>
        <strain evidence="1">ChiBcec15-1070</strain>
    </source>
</reference>
<name>A0A9D1TZ59_9BACT</name>
<dbReference type="InterPro" id="IPR007398">
    <property type="entry name" value="BioG"/>
</dbReference>
<gene>
    <name evidence="1" type="ORF">H9888_05485</name>
</gene>
<dbReference type="InterPro" id="IPR029058">
    <property type="entry name" value="AB_hydrolase_fold"/>
</dbReference>
<accession>A0A9D1TZ59</accession>
<dbReference type="SUPFAM" id="SSF53474">
    <property type="entry name" value="alpha/beta-Hydrolases"/>
    <property type="match status" value="1"/>
</dbReference>